<comment type="caution">
    <text evidence="6">The sequence shown here is derived from an EMBL/GenBank/DDBJ whole genome shotgun (WGS) entry which is preliminary data.</text>
</comment>
<dbReference type="PANTHER" id="PTHR42788">
    <property type="entry name" value="TAURINE IMPORT ATP-BINDING PROTEIN-RELATED"/>
    <property type="match status" value="1"/>
</dbReference>
<dbReference type="OrthoDB" id="9797536at2"/>
<dbReference type="PROSITE" id="PS00211">
    <property type="entry name" value="ABC_TRANSPORTER_1"/>
    <property type="match status" value="1"/>
</dbReference>
<dbReference type="InterPro" id="IPR027417">
    <property type="entry name" value="P-loop_NTPase"/>
</dbReference>
<dbReference type="PROSITE" id="PS50893">
    <property type="entry name" value="ABC_TRANSPORTER_2"/>
    <property type="match status" value="1"/>
</dbReference>
<dbReference type="SUPFAM" id="SSF52540">
    <property type="entry name" value="P-loop containing nucleoside triphosphate hydrolases"/>
    <property type="match status" value="1"/>
</dbReference>
<feature type="domain" description="ABC transporter" evidence="5">
    <location>
        <begin position="22"/>
        <end position="253"/>
    </location>
</feature>
<dbReference type="InterPro" id="IPR017871">
    <property type="entry name" value="ABC_transporter-like_CS"/>
</dbReference>
<proteinExistence type="inferred from homology"/>
<dbReference type="SMART" id="SM00382">
    <property type="entry name" value="AAA"/>
    <property type="match status" value="1"/>
</dbReference>
<dbReference type="InterPro" id="IPR003439">
    <property type="entry name" value="ABC_transporter-like_ATP-bd"/>
</dbReference>
<sequence>MAAQPSPRVANAPLTQPAAPLLRIAQVEKVYGGRQGPVRAVASASLEIGRGEFVSLLGPSGCGKSTLLMMIAGLETPTGGTIELDGSPVIRPRRDIGIIFQDATLLPWKTTIENVLFPIRILKLPLAPYRERARELLAMVGLGGFENHKPSQLSGGMRQRVAICRALIHDPAILLMDEPFSALDAITRDQMNEALSEIMDKTAKTVIFVTHSIREAAFLSDRVVVMGGRPSHVVLDERMPFGRPRRLAIEENPEFGRVVRHLRLTIEQAHGTAPTGRSAGGE</sequence>
<dbReference type="EMBL" id="LABZ01000040">
    <property type="protein sequence ID" value="KMO43645.1"/>
    <property type="molecule type" value="Genomic_DNA"/>
</dbReference>
<comment type="similarity">
    <text evidence="1">Belongs to the ABC transporter superfamily.</text>
</comment>
<dbReference type="InterPro" id="IPR050166">
    <property type="entry name" value="ABC_transporter_ATP-bind"/>
</dbReference>
<dbReference type="GO" id="GO:0005524">
    <property type="term" value="F:ATP binding"/>
    <property type="evidence" value="ECO:0007669"/>
    <property type="project" value="UniProtKB-KW"/>
</dbReference>
<name>A0A0J6T8C5_9HYPH</name>
<evidence type="ECO:0000256" key="3">
    <source>
        <dbReference type="ARBA" id="ARBA00022741"/>
    </source>
</evidence>
<dbReference type="Gene3D" id="3.40.50.300">
    <property type="entry name" value="P-loop containing nucleotide triphosphate hydrolases"/>
    <property type="match status" value="1"/>
</dbReference>
<keyword evidence="7" id="KW-1185">Reference proteome</keyword>
<reference evidence="6 7" key="1">
    <citation type="submission" date="2015-03" db="EMBL/GenBank/DDBJ databases">
        <title>Genome sequencing of Methylobacterium tarhaniae DSM 25844.</title>
        <authorList>
            <person name="Chaudhry V."/>
            <person name="Patil P.B."/>
        </authorList>
    </citation>
    <scope>NUCLEOTIDE SEQUENCE [LARGE SCALE GENOMIC DNA]</scope>
    <source>
        <strain evidence="6 7">DSM 25844</strain>
    </source>
</reference>
<gene>
    <name evidence="6" type="ORF">VQ03_07380</name>
</gene>
<protein>
    <recommendedName>
        <fullName evidence="5">ABC transporter domain-containing protein</fullName>
    </recommendedName>
</protein>
<dbReference type="AlphaFoldDB" id="A0A0J6T8C5"/>
<evidence type="ECO:0000313" key="7">
    <source>
        <dbReference type="Proteomes" id="UP000036449"/>
    </source>
</evidence>
<dbReference type="InterPro" id="IPR003593">
    <property type="entry name" value="AAA+_ATPase"/>
</dbReference>
<dbReference type="Proteomes" id="UP000036449">
    <property type="component" value="Unassembled WGS sequence"/>
</dbReference>
<dbReference type="GO" id="GO:0016887">
    <property type="term" value="F:ATP hydrolysis activity"/>
    <property type="evidence" value="ECO:0007669"/>
    <property type="project" value="InterPro"/>
</dbReference>
<evidence type="ECO:0000256" key="2">
    <source>
        <dbReference type="ARBA" id="ARBA00022448"/>
    </source>
</evidence>
<organism evidence="6 7">
    <name type="scientific">Methylobacterium tarhaniae</name>
    <dbReference type="NCBI Taxonomy" id="1187852"/>
    <lineage>
        <taxon>Bacteria</taxon>
        <taxon>Pseudomonadati</taxon>
        <taxon>Pseudomonadota</taxon>
        <taxon>Alphaproteobacteria</taxon>
        <taxon>Hyphomicrobiales</taxon>
        <taxon>Methylobacteriaceae</taxon>
        <taxon>Methylobacterium</taxon>
    </lineage>
</organism>
<keyword evidence="2" id="KW-0813">Transport</keyword>
<keyword evidence="3" id="KW-0547">Nucleotide-binding</keyword>
<dbReference type="CDD" id="cd03293">
    <property type="entry name" value="ABC_NrtD_SsuB_transporters"/>
    <property type="match status" value="1"/>
</dbReference>
<dbReference type="PANTHER" id="PTHR42788:SF13">
    <property type="entry name" value="ALIPHATIC SULFONATES IMPORT ATP-BINDING PROTEIN SSUB"/>
    <property type="match status" value="1"/>
</dbReference>
<accession>A0A0J6T8C5</accession>
<dbReference type="Pfam" id="PF00005">
    <property type="entry name" value="ABC_tran"/>
    <property type="match status" value="1"/>
</dbReference>
<evidence type="ECO:0000256" key="1">
    <source>
        <dbReference type="ARBA" id="ARBA00005417"/>
    </source>
</evidence>
<evidence type="ECO:0000313" key="6">
    <source>
        <dbReference type="EMBL" id="KMO43645.1"/>
    </source>
</evidence>
<dbReference type="RefSeq" id="WP_048450229.1">
    <property type="nucleotide sequence ID" value="NZ_LABZ01000040.1"/>
</dbReference>
<evidence type="ECO:0000256" key="4">
    <source>
        <dbReference type="ARBA" id="ARBA00022840"/>
    </source>
</evidence>
<keyword evidence="4" id="KW-0067">ATP-binding</keyword>
<dbReference type="PATRIC" id="fig|1187852.3.peg.4934"/>
<evidence type="ECO:0000259" key="5">
    <source>
        <dbReference type="PROSITE" id="PS50893"/>
    </source>
</evidence>